<reference evidence="1" key="2">
    <citation type="submission" date="2021-09" db="EMBL/GenBank/DDBJ databases">
        <authorList>
            <person name="Gilroy R."/>
        </authorList>
    </citation>
    <scope>NUCLEOTIDE SEQUENCE</scope>
    <source>
        <strain evidence="1">CHK160-4876</strain>
    </source>
</reference>
<accession>A0A921NCE1</accession>
<evidence type="ECO:0008006" key="3">
    <source>
        <dbReference type="Google" id="ProtNLM"/>
    </source>
</evidence>
<evidence type="ECO:0000313" key="2">
    <source>
        <dbReference type="Proteomes" id="UP000700212"/>
    </source>
</evidence>
<dbReference type="AlphaFoldDB" id="A0A921NCE1"/>
<dbReference type="Pfam" id="PF07949">
    <property type="entry name" value="YbbR"/>
    <property type="match status" value="3"/>
</dbReference>
<evidence type="ECO:0000313" key="1">
    <source>
        <dbReference type="EMBL" id="HJH11311.1"/>
    </source>
</evidence>
<gene>
    <name evidence="1" type="ORF">K8V30_06435</name>
</gene>
<protein>
    <recommendedName>
        <fullName evidence="3">YbbR domain-containing protein</fullName>
    </recommendedName>
</protein>
<proteinExistence type="predicted"/>
<dbReference type="EMBL" id="DYTV01000087">
    <property type="protein sequence ID" value="HJH11311.1"/>
    <property type="molecule type" value="Genomic_DNA"/>
</dbReference>
<comment type="caution">
    <text evidence="1">The sequence shown here is derived from an EMBL/GenBank/DDBJ whole genome shotgun (WGS) entry which is preliminary data.</text>
</comment>
<name>A0A921NCE1_9BACL</name>
<dbReference type="InterPro" id="IPR012505">
    <property type="entry name" value="YbbR"/>
</dbReference>
<organism evidence="1 2">
    <name type="scientific">Metalysinibacillus jejuensis</name>
    <dbReference type="NCBI Taxonomy" id="914327"/>
    <lineage>
        <taxon>Bacteria</taxon>
        <taxon>Bacillati</taxon>
        <taxon>Bacillota</taxon>
        <taxon>Bacilli</taxon>
        <taxon>Bacillales</taxon>
        <taxon>Caryophanaceae</taxon>
        <taxon>Metalysinibacillus</taxon>
    </lineage>
</organism>
<dbReference type="PANTHER" id="PTHR37804">
    <property type="entry name" value="CDAA REGULATORY PROTEIN CDAR"/>
    <property type="match status" value="1"/>
</dbReference>
<dbReference type="Gene3D" id="2.170.120.40">
    <property type="entry name" value="YbbR-like domain"/>
    <property type="match status" value="2"/>
</dbReference>
<dbReference type="InterPro" id="IPR053154">
    <property type="entry name" value="c-di-AMP_regulator"/>
</dbReference>
<dbReference type="Gene3D" id="2.170.120.30">
    <property type="match status" value="1"/>
</dbReference>
<sequence length="316" mass="35218">MDKMIDSPWVLRITSLALAILLFFSVRSEINSNERLTVNEQEDVIRDVPVEVYYDKDNVIVTGIPSVVDVRIKGPTQDVLKVKASRDFKVFMDLNRLLIGEHTVKLQYENISRKLDVELDPGTADIVIEERVTKEFKVEAEMNRQTIAEGYVLKGLTVEPANVFITGAKSAIDSISYVKATVAGDASKENFTQDADVRVLDKELNKLDVEVNPKTVNVAIEISEYSRDIPINLIQKGKVKADLQLDEIKAEQRFITVYGAKSIVDAITTIDVSVDVSKFIESKTYTVPVAKPEGVSKLGTEAIKVKVQISKAEQTE</sequence>
<dbReference type="Proteomes" id="UP000700212">
    <property type="component" value="Unassembled WGS sequence"/>
</dbReference>
<reference evidence="1" key="1">
    <citation type="journal article" date="2021" name="PeerJ">
        <title>Extensive microbial diversity within the chicken gut microbiome revealed by metagenomics and culture.</title>
        <authorList>
            <person name="Gilroy R."/>
            <person name="Ravi A."/>
            <person name="Getino M."/>
            <person name="Pursley I."/>
            <person name="Horton D.L."/>
            <person name="Alikhan N.F."/>
            <person name="Baker D."/>
            <person name="Gharbi K."/>
            <person name="Hall N."/>
            <person name="Watson M."/>
            <person name="Adriaenssens E.M."/>
            <person name="Foster-Nyarko E."/>
            <person name="Jarju S."/>
            <person name="Secka A."/>
            <person name="Antonio M."/>
            <person name="Oren A."/>
            <person name="Chaudhuri R.R."/>
            <person name="La Ragione R."/>
            <person name="Hildebrand F."/>
            <person name="Pallen M.J."/>
        </authorList>
    </citation>
    <scope>NUCLEOTIDE SEQUENCE</scope>
    <source>
        <strain evidence="1">CHK160-4876</strain>
    </source>
</reference>
<dbReference type="PANTHER" id="PTHR37804:SF1">
    <property type="entry name" value="CDAA REGULATORY PROTEIN CDAR"/>
    <property type="match status" value="1"/>
</dbReference>